<name>A0A0P0WBN0_ORYSJ</name>
<reference evidence="1 2" key="3">
    <citation type="journal article" date="2013" name="Rice">
        <title>Improvement of the Oryza sativa Nipponbare reference genome using next generation sequence and optical map data.</title>
        <authorList>
            <person name="Kawahara Y."/>
            <person name="de la Bastide M."/>
            <person name="Hamilton J.P."/>
            <person name="Kanamori H."/>
            <person name="McCombie W.R."/>
            <person name="Ouyang S."/>
            <person name="Schwartz D.C."/>
            <person name="Tanaka T."/>
            <person name="Wu J."/>
            <person name="Zhou S."/>
            <person name="Childs K.L."/>
            <person name="Davidson R.M."/>
            <person name="Lin H."/>
            <person name="Quesada-Ocampo L."/>
            <person name="Vaillancourt B."/>
            <person name="Sakai H."/>
            <person name="Lee S.S."/>
            <person name="Kim J."/>
            <person name="Numa H."/>
            <person name="Itoh T."/>
            <person name="Buell C.R."/>
            <person name="Matsumoto T."/>
        </authorList>
    </citation>
    <scope>NUCLEOTIDE SEQUENCE [LARGE SCALE GENOMIC DNA]</scope>
    <source>
        <strain evidence="2">cv. Nipponbare</strain>
    </source>
</reference>
<dbReference type="Proteomes" id="UP000059680">
    <property type="component" value="Chromosome 4"/>
</dbReference>
<dbReference type="InParanoid" id="A0A0P0WBN0"/>
<reference evidence="2" key="1">
    <citation type="journal article" date="2005" name="Nature">
        <title>The map-based sequence of the rice genome.</title>
        <authorList>
            <consortium name="International rice genome sequencing project (IRGSP)"/>
            <person name="Matsumoto T."/>
            <person name="Wu J."/>
            <person name="Kanamori H."/>
            <person name="Katayose Y."/>
            <person name="Fujisawa M."/>
            <person name="Namiki N."/>
            <person name="Mizuno H."/>
            <person name="Yamamoto K."/>
            <person name="Antonio B.A."/>
            <person name="Baba T."/>
            <person name="Sakata K."/>
            <person name="Nagamura Y."/>
            <person name="Aoki H."/>
            <person name="Arikawa K."/>
            <person name="Arita K."/>
            <person name="Bito T."/>
            <person name="Chiden Y."/>
            <person name="Fujitsuka N."/>
            <person name="Fukunaka R."/>
            <person name="Hamada M."/>
            <person name="Harada C."/>
            <person name="Hayashi A."/>
            <person name="Hijishita S."/>
            <person name="Honda M."/>
            <person name="Hosokawa S."/>
            <person name="Ichikawa Y."/>
            <person name="Idonuma A."/>
            <person name="Iijima M."/>
            <person name="Ikeda M."/>
            <person name="Ikeno M."/>
            <person name="Ito K."/>
            <person name="Ito S."/>
            <person name="Ito T."/>
            <person name="Ito Y."/>
            <person name="Ito Y."/>
            <person name="Iwabuchi A."/>
            <person name="Kamiya K."/>
            <person name="Karasawa W."/>
            <person name="Kurita K."/>
            <person name="Katagiri S."/>
            <person name="Kikuta A."/>
            <person name="Kobayashi H."/>
            <person name="Kobayashi N."/>
            <person name="Machita K."/>
            <person name="Maehara T."/>
            <person name="Masukawa M."/>
            <person name="Mizubayashi T."/>
            <person name="Mukai Y."/>
            <person name="Nagasaki H."/>
            <person name="Nagata Y."/>
            <person name="Naito S."/>
            <person name="Nakashima M."/>
            <person name="Nakama Y."/>
            <person name="Nakamichi Y."/>
            <person name="Nakamura M."/>
            <person name="Meguro A."/>
            <person name="Negishi M."/>
            <person name="Ohta I."/>
            <person name="Ohta T."/>
            <person name="Okamoto M."/>
            <person name="Ono N."/>
            <person name="Saji S."/>
            <person name="Sakaguchi M."/>
            <person name="Sakai K."/>
            <person name="Shibata M."/>
            <person name="Shimokawa T."/>
            <person name="Song J."/>
            <person name="Takazaki Y."/>
            <person name="Terasawa K."/>
            <person name="Tsugane M."/>
            <person name="Tsuji K."/>
            <person name="Ueda S."/>
            <person name="Waki K."/>
            <person name="Yamagata H."/>
            <person name="Yamamoto M."/>
            <person name="Yamamoto S."/>
            <person name="Yamane H."/>
            <person name="Yoshiki S."/>
            <person name="Yoshihara R."/>
            <person name="Yukawa K."/>
            <person name="Zhong H."/>
            <person name="Yano M."/>
            <person name="Yuan Q."/>
            <person name="Ouyang S."/>
            <person name="Liu J."/>
            <person name="Jones K.M."/>
            <person name="Gansberger K."/>
            <person name="Moffat K."/>
            <person name="Hill J."/>
            <person name="Bera J."/>
            <person name="Fadrosh D."/>
            <person name="Jin S."/>
            <person name="Johri S."/>
            <person name="Kim M."/>
            <person name="Overton L."/>
            <person name="Reardon M."/>
            <person name="Tsitrin T."/>
            <person name="Vuong H."/>
            <person name="Weaver B."/>
            <person name="Ciecko A."/>
            <person name="Tallon L."/>
            <person name="Jackson J."/>
            <person name="Pai G."/>
            <person name="Aken S.V."/>
            <person name="Utterback T."/>
            <person name="Reidmuller S."/>
            <person name="Feldblyum T."/>
            <person name="Hsiao J."/>
            <person name="Zismann V."/>
            <person name="Iobst S."/>
            <person name="de Vazeille A.R."/>
            <person name="Buell C.R."/>
            <person name="Ying K."/>
            <person name="Li Y."/>
            <person name="Lu T."/>
            <person name="Huang Y."/>
            <person name="Zhao Q."/>
            <person name="Feng Q."/>
            <person name="Zhang L."/>
            <person name="Zhu J."/>
            <person name="Weng Q."/>
            <person name="Mu J."/>
            <person name="Lu Y."/>
            <person name="Fan D."/>
            <person name="Liu Y."/>
            <person name="Guan J."/>
            <person name="Zhang Y."/>
            <person name="Yu S."/>
            <person name="Liu X."/>
            <person name="Zhang Y."/>
            <person name="Hong G."/>
            <person name="Han B."/>
            <person name="Choisne N."/>
            <person name="Demange N."/>
            <person name="Orjeda G."/>
            <person name="Samain S."/>
            <person name="Cattolico L."/>
            <person name="Pelletier E."/>
            <person name="Couloux A."/>
            <person name="Segurens B."/>
            <person name="Wincker P."/>
            <person name="D'Hont A."/>
            <person name="Scarpelli C."/>
            <person name="Weissenbach J."/>
            <person name="Salanoubat M."/>
            <person name="Quetier F."/>
            <person name="Yu Y."/>
            <person name="Kim H.R."/>
            <person name="Rambo T."/>
            <person name="Currie J."/>
            <person name="Collura K."/>
            <person name="Luo M."/>
            <person name="Yang T."/>
            <person name="Ammiraju J.S.S."/>
            <person name="Engler F."/>
            <person name="Soderlund C."/>
            <person name="Wing R.A."/>
            <person name="Palmer L.E."/>
            <person name="de la Bastide M."/>
            <person name="Spiegel L."/>
            <person name="Nascimento L."/>
            <person name="Zutavern T."/>
            <person name="O'Shaughnessy A."/>
            <person name="Dike S."/>
            <person name="Dedhia N."/>
            <person name="Preston R."/>
            <person name="Balija V."/>
            <person name="McCombie W.R."/>
            <person name="Chow T."/>
            <person name="Chen H."/>
            <person name="Chung M."/>
            <person name="Chen C."/>
            <person name="Shaw J."/>
            <person name="Wu H."/>
            <person name="Hsiao K."/>
            <person name="Chao Y."/>
            <person name="Chu M."/>
            <person name="Cheng C."/>
            <person name="Hour A."/>
            <person name="Lee P."/>
            <person name="Lin S."/>
            <person name="Lin Y."/>
            <person name="Liou J."/>
            <person name="Liu S."/>
            <person name="Hsing Y."/>
            <person name="Raghuvanshi S."/>
            <person name="Mohanty A."/>
            <person name="Bharti A.K."/>
            <person name="Gaur A."/>
            <person name="Gupta V."/>
            <person name="Kumar D."/>
            <person name="Ravi V."/>
            <person name="Vij S."/>
            <person name="Kapur A."/>
            <person name="Khurana P."/>
            <person name="Khurana P."/>
            <person name="Khurana J.P."/>
            <person name="Tyagi A.K."/>
            <person name="Gaikwad K."/>
            <person name="Singh A."/>
            <person name="Dalal V."/>
            <person name="Srivastava S."/>
            <person name="Dixit A."/>
            <person name="Pal A.K."/>
            <person name="Ghazi I.A."/>
            <person name="Yadav M."/>
            <person name="Pandit A."/>
            <person name="Bhargava A."/>
            <person name="Sureshbabu K."/>
            <person name="Batra K."/>
            <person name="Sharma T.R."/>
            <person name="Mohapatra T."/>
            <person name="Singh N.K."/>
            <person name="Messing J."/>
            <person name="Nelson A.B."/>
            <person name="Fuks G."/>
            <person name="Kavchok S."/>
            <person name="Keizer G."/>
            <person name="Linton E."/>
            <person name="Llaca V."/>
            <person name="Song R."/>
            <person name="Tanyolac B."/>
            <person name="Young S."/>
            <person name="Ho-Il K."/>
            <person name="Hahn J.H."/>
            <person name="Sangsakoo G."/>
            <person name="Vanavichit A."/>
            <person name="de Mattos Luiz.A.T."/>
            <person name="Zimmer P.D."/>
            <person name="Malone G."/>
            <person name="Dellagostin O."/>
            <person name="de Oliveira A.C."/>
            <person name="Bevan M."/>
            <person name="Bancroft I."/>
            <person name="Minx P."/>
            <person name="Cordum H."/>
            <person name="Wilson R."/>
            <person name="Cheng Z."/>
            <person name="Jin W."/>
            <person name="Jiang J."/>
            <person name="Leong S.A."/>
            <person name="Iwama H."/>
            <person name="Gojobori T."/>
            <person name="Itoh T."/>
            <person name="Niimura Y."/>
            <person name="Fujii Y."/>
            <person name="Habara T."/>
            <person name="Sakai H."/>
            <person name="Sato Y."/>
            <person name="Wilson G."/>
            <person name="Kumar K."/>
            <person name="McCouch S."/>
            <person name="Juretic N."/>
            <person name="Hoen D."/>
            <person name="Wright S."/>
            <person name="Bruskiewich R."/>
            <person name="Bureau T."/>
            <person name="Miyao A."/>
            <person name="Hirochika H."/>
            <person name="Nishikawa T."/>
            <person name="Kadowaki K."/>
            <person name="Sugiura M."/>
            <person name="Burr B."/>
            <person name="Sasaki T."/>
        </authorList>
    </citation>
    <scope>NUCLEOTIDE SEQUENCE [LARGE SCALE GENOMIC DNA]</scope>
    <source>
        <strain evidence="2">cv. Nipponbare</strain>
    </source>
</reference>
<protein>
    <submittedName>
        <fullName evidence="1">Os04g0468000 protein</fullName>
    </submittedName>
</protein>
<dbReference type="PaxDb" id="39947-A0A0P0WBN0"/>
<accession>A0A0P0WBN0</accession>
<dbReference type="Gramene" id="Os04t0468000-01">
    <property type="protein sequence ID" value="Os04t0468000-01"/>
    <property type="gene ID" value="Os04g0468000"/>
</dbReference>
<proteinExistence type="predicted"/>
<evidence type="ECO:0000313" key="2">
    <source>
        <dbReference type="Proteomes" id="UP000059680"/>
    </source>
</evidence>
<dbReference type="AlphaFoldDB" id="A0A0P0WBN0"/>
<sequence>MFQTEILIWIQLSSERCRSKALKVASTVNGNVFDLLLLVPEFDPIVSLQMNGTHALAEQECSLSRWPARRGTCCW</sequence>
<gene>
    <name evidence="1" type="ordered locus">Os04g0468000</name>
    <name evidence="1" type="ORF">OSNPB_040468000</name>
</gene>
<organism evidence="1 2">
    <name type="scientific">Oryza sativa subsp. japonica</name>
    <name type="common">Rice</name>
    <dbReference type="NCBI Taxonomy" id="39947"/>
    <lineage>
        <taxon>Eukaryota</taxon>
        <taxon>Viridiplantae</taxon>
        <taxon>Streptophyta</taxon>
        <taxon>Embryophyta</taxon>
        <taxon>Tracheophyta</taxon>
        <taxon>Spermatophyta</taxon>
        <taxon>Magnoliopsida</taxon>
        <taxon>Liliopsida</taxon>
        <taxon>Poales</taxon>
        <taxon>Poaceae</taxon>
        <taxon>BOP clade</taxon>
        <taxon>Oryzoideae</taxon>
        <taxon>Oryzeae</taxon>
        <taxon>Oryzinae</taxon>
        <taxon>Oryza</taxon>
        <taxon>Oryza sativa</taxon>
    </lineage>
</organism>
<keyword evidence="2" id="KW-1185">Reference proteome</keyword>
<dbReference type="EMBL" id="AP014960">
    <property type="protein sequence ID" value="BAS89620.1"/>
    <property type="molecule type" value="Genomic_DNA"/>
</dbReference>
<evidence type="ECO:0000313" key="1">
    <source>
        <dbReference type="EMBL" id="BAS89620.1"/>
    </source>
</evidence>
<reference evidence="1 2" key="2">
    <citation type="journal article" date="2013" name="Plant Cell Physiol.">
        <title>Rice Annotation Project Database (RAP-DB): an integrative and interactive database for rice genomics.</title>
        <authorList>
            <person name="Sakai H."/>
            <person name="Lee S.S."/>
            <person name="Tanaka T."/>
            <person name="Numa H."/>
            <person name="Kim J."/>
            <person name="Kawahara Y."/>
            <person name="Wakimoto H."/>
            <person name="Yang C.C."/>
            <person name="Iwamoto M."/>
            <person name="Abe T."/>
            <person name="Yamada Y."/>
            <person name="Muto A."/>
            <person name="Inokuchi H."/>
            <person name="Ikemura T."/>
            <person name="Matsumoto T."/>
            <person name="Sasaki T."/>
            <person name="Itoh T."/>
        </authorList>
    </citation>
    <scope>NUCLEOTIDE SEQUENCE [LARGE SCALE GENOMIC DNA]</scope>
    <source>
        <strain evidence="2">cv. Nipponbare</strain>
    </source>
</reference>